<dbReference type="EMBL" id="BMWD01000057">
    <property type="protein sequence ID" value="GGX99227.1"/>
    <property type="molecule type" value="Genomic_DNA"/>
</dbReference>
<reference evidence="2" key="2">
    <citation type="submission" date="2020-09" db="EMBL/GenBank/DDBJ databases">
        <authorList>
            <person name="Sun Q."/>
            <person name="Ohkuma M."/>
        </authorList>
    </citation>
    <scope>NUCLEOTIDE SEQUENCE</scope>
    <source>
        <strain evidence="2">JCM 4956</strain>
    </source>
</reference>
<feature type="transmembrane region" description="Helical" evidence="1">
    <location>
        <begin position="12"/>
        <end position="31"/>
    </location>
</feature>
<dbReference type="RefSeq" id="WP_190040286.1">
    <property type="nucleotide sequence ID" value="NZ_BMWD01000057.1"/>
</dbReference>
<evidence type="ECO:0000313" key="2">
    <source>
        <dbReference type="EMBL" id="GGX99227.1"/>
    </source>
</evidence>
<reference evidence="2" key="1">
    <citation type="journal article" date="2014" name="Int. J. Syst. Evol. Microbiol.">
        <title>Complete genome sequence of Corynebacterium casei LMG S-19264T (=DSM 44701T), isolated from a smear-ripened cheese.</title>
        <authorList>
            <consortium name="US DOE Joint Genome Institute (JGI-PGF)"/>
            <person name="Walter F."/>
            <person name="Albersmeier A."/>
            <person name="Kalinowski J."/>
            <person name="Ruckert C."/>
        </authorList>
    </citation>
    <scope>NUCLEOTIDE SEQUENCE</scope>
    <source>
        <strain evidence="2">JCM 4956</strain>
    </source>
</reference>
<gene>
    <name evidence="2" type="ORF">GCM10010515_76770</name>
</gene>
<dbReference type="AlphaFoldDB" id="A0A918NVV9"/>
<keyword evidence="1" id="KW-0472">Membrane</keyword>
<name>A0A918NVV9_9ACTN</name>
<feature type="transmembrane region" description="Helical" evidence="1">
    <location>
        <begin position="71"/>
        <end position="90"/>
    </location>
</feature>
<comment type="caution">
    <text evidence="2">The sequence shown here is derived from an EMBL/GenBank/DDBJ whole genome shotgun (WGS) entry which is preliminary data.</text>
</comment>
<organism evidence="2 3">
    <name type="scientific">Streptomyces fructofermentans</name>
    <dbReference type="NCBI Taxonomy" id="152141"/>
    <lineage>
        <taxon>Bacteria</taxon>
        <taxon>Bacillati</taxon>
        <taxon>Actinomycetota</taxon>
        <taxon>Actinomycetes</taxon>
        <taxon>Kitasatosporales</taxon>
        <taxon>Streptomycetaceae</taxon>
        <taxon>Streptomyces</taxon>
    </lineage>
</organism>
<feature type="transmembrane region" description="Helical" evidence="1">
    <location>
        <begin position="159"/>
        <end position="184"/>
    </location>
</feature>
<keyword evidence="1" id="KW-1133">Transmembrane helix</keyword>
<dbReference type="Proteomes" id="UP000645555">
    <property type="component" value="Unassembled WGS sequence"/>
</dbReference>
<evidence type="ECO:0000313" key="3">
    <source>
        <dbReference type="Proteomes" id="UP000645555"/>
    </source>
</evidence>
<evidence type="ECO:0000256" key="1">
    <source>
        <dbReference type="SAM" id="Phobius"/>
    </source>
</evidence>
<feature type="transmembrane region" description="Helical" evidence="1">
    <location>
        <begin position="129"/>
        <end position="147"/>
    </location>
</feature>
<accession>A0A918NVV9</accession>
<keyword evidence="3" id="KW-1185">Reference proteome</keyword>
<sequence length="204" mass="20706">MSTVQLAADVGQFTTVGVTTAGFALGLALLGTEHYRWYRGSAAPAAAVGGKGKGGPPAAAGGRSLDPKAMIAYWFGMVCGILMVACPGGLANMVSEFFRWAGNGIGGLGMSWLTGQNGTQLAQGGAPHIDGFGAVLVTALFLALIMLRKTVPKAVRGKWWKGVFTSCLLCITTGTAALIAGVVVSGANDLARMIMDAAVNGTPT</sequence>
<protein>
    <submittedName>
        <fullName evidence="2">Uncharacterized protein</fullName>
    </submittedName>
</protein>
<keyword evidence="1" id="KW-0812">Transmembrane</keyword>
<proteinExistence type="predicted"/>